<dbReference type="InterPro" id="IPR000340">
    <property type="entry name" value="Dual-sp_phosphatase_cat-dom"/>
</dbReference>
<feature type="region of interest" description="Disordered" evidence="5">
    <location>
        <begin position="152"/>
        <end position="213"/>
    </location>
</feature>
<evidence type="ECO:0000256" key="5">
    <source>
        <dbReference type="SAM" id="MobiDB-lite"/>
    </source>
</evidence>
<dbReference type="SUPFAM" id="SSF52799">
    <property type="entry name" value="(Phosphotyrosine protein) phosphatases II"/>
    <property type="match status" value="1"/>
</dbReference>
<dbReference type="GO" id="GO:0033550">
    <property type="term" value="F:MAP kinase tyrosine phosphatase activity"/>
    <property type="evidence" value="ECO:0007669"/>
    <property type="project" value="TreeGrafter"/>
</dbReference>
<dbReference type="Gene3D" id="3.90.190.10">
    <property type="entry name" value="Protein tyrosine phosphatase superfamily"/>
    <property type="match status" value="1"/>
</dbReference>
<evidence type="ECO:0000256" key="2">
    <source>
        <dbReference type="ARBA" id="ARBA00013064"/>
    </source>
</evidence>
<evidence type="ECO:0000256" key="1">
    <source>
        <dbReference type="ARBA" id="ARBA00008601"/>
    </source>
</evidence>
<dbReference type="InterPro" id="IPR020422">
    <property type="entry name" value="TYR_PHOSPHATASE_DUAL_dom"/>
</dbReference>
<feature type="compositionally biased region" description="Basic and acidic residues" evidence="5">
    <location>
        <begin position="202"/>
        <end position="213"/>
    </location>
</feature>
<protein>
    <recommendedName>
        <fullName evidence="2">protein-tyrosine-phosphatase</fullName>
        <ecNumber evidence="2">3.1.3.48</ecNumber>
    </recommendedName>
</protein>
<feature type="domain" description="Tyrosine specific protein phosphatases" evidence="7">
    <location>
        <begin position="93"/>
        <end position="134"/>
    </location>
</feature>
<evidence type="ECO:0000313" key="8">
    <source>
        <dbReference type="EMBL" id="KAF0733073.1"/>
    </source>
</evidence>
<comment type="similarity">
    <text evidence="1">Belongs to the protein-tyrosine phosphatase family. Non-receptor class dual specificity subfamily.</text>
</comment>
<gene>
    <name evidence="8" type="ORF">Ae201684_009895</name>
</gene>
<feature type="domain" description="Tyrosine-protein phosphatase" evidence="6">
    <location>
        <begin position="5"/>
        <end position="155"/>
    </location>
</feature>
<dbReference type="PROSITE" id="PS50054">
    <property type="entry name" value="TYR_PHOSPHATASE_DUAL"/>
    <property type="match status" value="1"/>
</dbReference>
<dbReference type="VEuPathDB" id="FungiDB:AeMF1_011816"/>
<dbReference type="InterPro" id="IPR000387">
    <property type="entry name" value="Tyr_Pase_dom"/>
</dbReference>
<dbReference type="GO" id="GO:0008330">
    <property type="term" value="F:protein tyrosine/threonine phosphatase activity"/>
    <property type="evidence" value="ECO:0007669"/>
    <property type="project" value="TreeGrafter"/>
</dbReference>
<dbReference type="GO" id="GO:0005737">
    <property type="term" value="C:cytoplasm"/>
    <property type="evidence" value="ECO:0007669"/>
    <property type="project" value="TreeGrafter"/>
</dbReference>
<evidence type="ECO:0000259" key="6">
    <source>
        <dbReference type="PROSITE" id="PS50054"/>
    </source>
</evidence>
<accession>A0A6G0WZN8</accession>
<dbReference type="PROSITE" id="PS00383">
    <property type="entry name" value="TYR_PHOSPHATASE_1"/>
    <property type="match status" value="1"/>
</dbReference>
<dbReference type="SMART" id="SM00195">
    <property type="entry name" value="DSPc"/>
    <property type="match status" value="1"/>
</dbReference>
<keyword evidence="4" id="KW-0904">Protein phosphatase</keyword>
<evidence type="ECO:0000256" key="3">
    <source>
        <dbReference type="ARBA" id="ARBA00022801"/>
    </source>
</evidence>
<evidence type="ECO:0000313" key="9">
    <source>
        <dbReference type="Proteomes" id="UP000481153"/>
    </source>
</evidence>
<dbReference type="PANTHER" id="PTHR10159">
    <property type="entry name" value="DUAL SPECIFICITY PROTEIN PHOSPHATASE"/>
    <property type="match status" value="1"/>
</dbReference>
<dbReference type="GO" id="GO:0017017">
    <property type="term" value="F:MAP kinase tyrosine/serine/threonine phosphatase activity"/>
    <property type="evidence" value="ECO:0007669"/>
    <property type="project" value="TreeGrafter"/>
</dbReference>
<dbReference type="InterPro" id="IPR029021">
    <property type="entry name" value="Prot-tyrosine_phosphatase-like"/>
</dbReference>
<dbReference type="Pfam" id="PF00782">
    <property type="entry name" value="DSPc"/>
    <property type="match status" value="1"/>
</dbReference>
<dbReference type="CDD" id="cd14498">
    <property type="entry name" value="DSP"/>
    <property type="match status" value="1"/>
</dbReference>
<dbReference type="EMBL" id="VJMJ01000126">
    <property type="protein sequence ID" value="KAF0733073.1"/>
    <property type="molecule type" value="Genomic_DNA"/>
</dbReference>
<keyword evidence="3" id="KW-0378">Hydrolase</keyword>
<dbReference type="InterPro" id="IPR016130">
    <property type="entry name" value="Tyr_Pase_AS"/>
</dbReference>
<evidence type="ECO:0000259" key="7">
    <source>
        <dbReference type="PROSITE" id="PS50056"/>
    </source>
</evidence>
<evidence type="ECO:0000256" key="4">
    <source>
        <dbReference type="ARBA" id="ARBA00022912"/>
    </source>
</evidence>
<dbReference type="Proteomes" id="UP000481153">
    <property type="component" value="Unassembled WGS sequence"/>
</dbReference>
<dbReference type="PROSITE" id="PS50056">
    <property type="entry name" value="TYR_PHOSPHATASE_2"/>
    <property type="match status" value="1"/>
</dbReference>
<name>A0A6G0WZN8_9STRA</name>
<dbReference type="PANTHER" id="PTHR10159:SF511">
    <property type="entry name" value="DUAL SPECIFICITY PROTEIN PHOSPHATASE 1"/>
    <property type="match status" value="1"/>
</dbReference>
<proteinExistence type="inferred from homology"/>
<dbReference type="AlphaFoldDB" id="A0A6G0WZN8"/>
<organism evidence="8 9">
    <name type="scientific">Aphanomyces euteiches</name>
    <dbReference type="NCBI Taxonomy" id="100861"/>
    <lineage>
        <taxon>Eukaryota</taxon>
        <taxon>Sar</taxon>
        <taxon>Stramenopiles</taxon>
        <taxon>Oomycota</taxon>
        <taxon>Saprolegniomycetes</taxon>
        <taxon>Saprolegniales</taxon>
        <taxon>Verrucalvaceae</taxon>
        <taxon>Aphanomyces</taxon>
    </lineage>
</organism>
<keyword evidence="9" id="KW-1185">Reference proteome</keyword>
<comment type="caution">
    <text evidence="8">The sequence shown here is derived from an EMBL/GenBank/DDBJ whole genome shotgun (WGS) entry which is preliminary data.</text>
</comment>
<sequence length="247" mass="27347">MTDTAPSQILDYLFLGGRHHAKNRDQLKALGITHILNVTPPRKVDPVAGVPNFFEKDPTFTYRRCTLYDNQGENILASLDGCFAFIDQAKFYGRILVHCKAGVSRSASIVIAYLMKTNQLTFKEALAAVQAKRPMANPNASFRAQLQAFENRLQKKPGQSAPSRSSLETIGPQLPPHLKRKGPSAQPDVEETGDSQSVCKKPKNEEPSVDDRRLNLLASRQEVIAWAKKNALPLTVRKQLPSTIGSE</sequence>
<dbReference type="EC" id="3.1.3.48" evidence="2"/>
<dbReference type="GO" id="GO:0043409">
    <property type="term" value="P:negative regulation of MAPK cascade"/>
    <property type="evidence" value="ECO:0007669"/>
    <property type="project" value="TreeGrafter"/>
</dbReference>
<reference evidence="8 9" key="1">
    <citation type="submission" date="2019-07" db="EMBL/GenBank/DDBJ databases">
        <title>Genomics analysis of Aphanomyces spp. identifies a new class of oomycete effector associated with host adaptation.</title>
        <authorList>
            <person name="Gaulin E."/>
        </authorList>
    </citation>
    <scope>NUCLEOTIDE SEQUENCE [LARGE SCALE GENOMIC DNA]</scope>
    <source>
        <strain evidence="8 9">ATCC 201684</strain>
    </source>
</reference>